<accession>A0ABV6BI00</accession>
<name>A0ABV6BI00_9GAMM</name>
<protein>
    <submittedName>
        <fullName evidence="2">Ig-like domain-containing protein</fullName>
    </submittedName>
</protein>
<sequence>MLKLWIPLSLLWLIFAVPLQAQQVIDPLEKNVNAQVKAVSSLVTVNNEVYFVAELTGSIASTALMKFNPTSQQFNKVADIPEEMQLLPGKRVYLQDDVEGILPIRNQLFMPNFRQWFDPSSNTFKSTFAAQPPSFKAQCKLQWNQDLLLVCSDYQDFELQQQFYRFNKTDSLFYPTEEIYETSSHSFKGKELLCNADVCGDLTFLTSYQNQPNAKLHIEQEYLYWVQPNGDVIMQSRKNGDRQKLDTSALLSEQLNQESYIAFAKDYVLYQTGLPYGPITIKRLHLPSQRIDLIDITATTASLFGVEGKTFGPDGNFLLWKRWSGNGLVLASWRLSPQDVKIAVVQQPVSVGGSYNDSYQPETTLLGDGAFITSDTCYKWSIGASLYSSISCVVSDSPGFVYVSNQQQTPVTLKSVTSRPATPIRQLTSWNQQLFWHETDEQPRFKRLQPRTGKIDIVATDKSGRLLAGNSALWLYSENHFYRFDPTTNRFDSNGIAGATGPEPVTEEMGMLVDDDFYYFVNNPLFSESSSLNRFNLSSGQQQTLKLFADIDNVRILGINQGKIYLSFNTGSYWSYSDLKGGILDLTTLTIEQNDAFAGYSASSGMINYSHHLTKVFMHQQQLFGFSSQTSFSDLGTGSSMILSKLDLKQQLRFDLNESSDHSGRAIIINNTILASSGEQFSADGTWIGQPLNERFHQALTFTDSTYLLGDGLQKLQSRNGVLQSQPISLGATTVVNSTATMAEVAGKLYLVATDGAQGERIRQIQLDNRAPVAVDDTASTNNTTTISIEVLKNDSDPDLDNLAVVEAKATHGAVTIQANQQLSYQPKAGYVGSDEINYSIEDSRGGRANAKVLINVSATPIVTPEKPEPPATPESGKSGGTLSVTWLYLFSAFVVLRKLRLRAKRALTRRDVFNQSSVMSRINRQGKPIMRQLLFSFILIYACANPLLAQQVIDPQEESVQRSVSSLSQHIFVLDKQVYFIAALEQDAYAILKLEPDTNQITKVIDLPQSLLRIASSTNQLENLDLKKIGQRLLINNRTWFEPATAAFSSVFASSAPAPEYGCSLSLEETLVLRCGNNKGYRLNTEDMKFHPDNTNPTQTNSFDYEKDGLFCQLNEKPYRCTEWPSMLTYDVPDDVYFWSPISVQQNYIFVKTKDSVVMQHRYSDEQTTLNIAALRNERSYSIEAFSPEYILFSTYSLTGASQLKRLHIPTQRIDLIDTSLIRTKQHGVSLLTTLTLSNNGTFLLQNYTKSTFKLAPSQTKPEIIELVTDQRVDRYLQPTMWVQLPSVNNTEADIITIADSCIRSTSFFSYQSCRKSVPRLNRINAEQTIDIPVSSVKSRPVTPIRQLTGWNQQLFWYEHNGQWLIKRYQPQTGRTDIVDTDMLQPFKEQSDRKLLAGTTALWQVKNNEFYRFNVESNKFEANGTQGAMAQTSQGVLIDNDFYYFVLLPSPKNPQAFSSSFRKFSLITGQYQELKLFDNIQIRRILNVSQGKFYLTFRVPPPYPHRGGILHLNDLTIELNSALAFGELLNVFEFQQQLFGLGYFHGNLQLAQLNLASESIKILSSTFGDLANSKAIVLGSTILTYGGRAFNTINGEISSLNFTFHQALSTQQNVYLLGEQIYKIRSLDGLIQTEQIKLPEGVFIDPTSSMAELDGRLYVVTKDAKNGERIRQISP</sequence>
<evidence type="ECO:0000313" key="2">
    <source>
        <dbReference type="EMBL" id="MFC0050504.1"/>
    </source>
</evidence>
<dbReference type="RefSeq" id="WP_377248398.1">
    <property type="nucleotide sequence ID" value="NZ_JBHLXP010000005.1"/>
</dbReference>
<reference evidence="2 3" key="1">
    <citation type="submission" date="2024-09" db="EMBL/GenBank/DDBJ databases">
        <authorList>
            <person name="Sun Q."/>
            <person name="Mori K."/>
        </authorList>
    </citation>
    <scope>NUCLEOTIDE SEQUENCE [LARGE SCALE GENOMIC DNA]</scope>
    <source>
        <strain evidence="2 3">KCTC 23315</strain>
    </source>
</reference>
<organism evidence="2 3">
    <name type="scientific">Rheinheimera tilapiae</name>
    <dbReference type="NCBI Taxonomy" id="875043"/>
    <lineage>
        <taxon>Bacteria</taxon>
        <taxon>Pseudomonadati</taxon>
        <taxon>Pseudomonadota</taxon>
        <taxon>Gammaproteobacteria</taxon>
        <taxon>Chromatiales</taxon>
        <taxon>Chromatiaceae</taxon>
        <taxon>Rheinheimera</taxon>
    </lineage>
</organism>
<keyword evidence="1" id="KW-0732">Signal</keyword>
<feature type="signal peptide" evidence="1">
    <location>
        <begin position="1"/>
        <end position="21"/>
    </location>
</feature>
<keyword evidence="3" id="KW-1185">Reference proteome</keyword>
<dbReference type="Pfam" id="PF17963">
    <property type="entry name" value="Big_9"/>
    <property type="match status" value="1"/>
</dbReference>
<proteinExistence type="predicted"/>
<gene>
    <name evidence="2" type="ORF">ACFFJP_19635</name>
</gene>
<dbReference type="Gene3D" id="2.60.40.2810">
    <property type="match status" value="1"/>
</dbReference>
<evidence type="ECO:0000256" key="1">
    <source>
        <dbReference type="SAM" id="SignalP"/>
    </source>
</evidence>
<dbReference type="Proteomes" id="UP001589813">
    <property type="component" value="Unassembled WGS sequence"/>
</dbReference>
<comment type="caution">
    <text evidence="2">The sequence shown here is derived from an EMBL/GenBank/DDBJ whole genome shotgun (WGS) entry which is preliminary data.</text>
</comment>
<evidence type="ECO:0000313" key="3">
    <source>
        <dbReference type="Proteomes" id="UP001589813"/>
    </source>
</evidence>
<dbReference type="EMBL" id="JBHLXP010000005">
    <property type="protein sequence ID" value="MFC0050504.1"/>
    <property type="molecule type" value="Genomic_DNA"/>
</dbReference>
<feature type="chain" id="PRO_5046358531" evidence="1">
    <location>
        <begin position="22"/>
        <end position="1676"/>
    </location>
</feature>